<dbReference type="Proteomes" id="UP000009096">
    <property type="component" value="Chromosome 3"/>
</dbReference>
<gene>
    <name evidence="1" type="ORF">FVEG_15598</name>
</gene>
<protein>
    <submittedName>
        <fullName evidence="1">Uncharacterized protein</fullName>
    </submittedName>
</protein>
<dbReference type="GeneID" id="30072474"/>
<keyword evidence="2" id="KW-1185">Reference proteome</keyword>
<sequence length="111" mass="12460">MDPGRAQLQNWPLGTTLCTSSIPFLPLHSRGRRHARFHSSGYVVSPPPDASLDVLCKVQTTLASFPDLADHLDAGSGRLCTYICTRMYSTLWSVRRHSSRQSSRRCFVLVR</sequence>
<proteinExistence type="predicted"/>
<dbReference type="RefSeq" id="XP_018749980.1">
    <property type="nucleotide sequence ID" value="XM_018904774.1"/>
</dbReference>
<organism evidence="1 2">
    <name type="scientific">Gibberella moniliformis (strain M3125 / FGSC 7600)</name>
    <name type="common">Maize ear and stalk rot fungus</name>
    <name type="synonym">Fusarium verticillioides</name>
    <dbReference type="NCBI Taxonomy" id="334819"/>
    <lineage>
        <taxon>Eukaryota</taxon>
        <taxon>Fungi</taxon>
        <taxon>Dikarya</taxon>
        <taxon>Ascomycota</taxon>
        <taxon>Pezizomycotina</taxon>
        <taxon>Sordariomycetes</taxon>
        <taxon>Hypocreomycetidae</taxon>
        <taxon>Hypocreales</taxon>
        <taxon>Nectriaceae</taxon>
        <taxon>Fusarium</taxon>
        <taxon>Fusarium fujikuroi species complex</taxon>
    </lineage>
</organism>
<dbReference type="KEGG" id="fvr:FVEG_15598"/>
<dbReference type="VEuPathDB" id="FungiDB:FVEG_15598"/>
<dbReference type="EMBL" id="DS022247">
    <property type="protein sequence ID" value="EWG43789.1"/>
    <property type="molecule type" value="Genomic_DNA"/>
</dbReference>
<reference evidence="1 2" key="1">
    <citation type="journal article" date="2010" name="Nature">
        <title>Comparative genomics reveals mobile pathogenicity chromosomes in Fusarium.</title>
        <authorList>
            <person name="Ma L.J."/>
            <person name="van der Does H.C."/>
            <person name="Borkovich K.A."/>
            <person name="Coleman J.J."/>
            <person name="Daboussi M.J."/>
            <person name="Di Pietro A."/>
            <person name="Dufresne M."/>
            <person name="Freitag M."/>
            <person name="Grabherr M."/>
            <person name="Henrissat B."/>
            <person name="Houterman P.M."/>
            <person name="Kang S."/>
            <person name="Shim W.B."/>
            <person name="Woloshuk C."/>
            <person name="Xie X."/>
            <person name="Xu J.R."/>
            <person name="Antoniw J."/>
            <person name="Baker S.E."/>
            <person name="Bluhm B.H."/>
            <person name="Breakspear A."/>
            <person name="Brown D.W."/>
            <person name="Butchko R.A."/>
            <person name="Chapman S."/>
            <person name="Coulson R."/>
            <person name="Coutinho P.M."/>
            <person name="Danchin E.G."/>
            <person name="Diener A."/>
            <person name="Gale L.R."/>
            <person name="Gardiner D.M."/>
            <person name="Goff S."/>
            <person name="Hammond-Kosack K.E."/>
            <person name="Hilburn K."/>
            <person name="Hua-Van A."/>
            <person name="Jonkers W."/>
            <person name="Kazan K."/>
            <person name="Kodira C.D."/>
            <person name="Koehrsen M."/>
            <person name="Kumar L."/>
            <person name="Lee Y.H."/>
            <person name="Li L."/>
            <person name="Manners J.M."/>
            <person name="Miranda-Saavedra D."/>
            <person name="Mukherjee M."/>
            <person name="Park G."/>
            <person name="Park J."/>
            <person name="Park S.Y."/>
            <person name="Proctor R.H."/>
            <person name="Regev A."/>
            <person name="Ruiz-Roldan M.C."/>
            <person name="Sain D."/>
            <person name="Sakthikumar S."/>
            <person name="Sykes S."/>
            <person name="Schwartz D.C."/>
            <person name="Turgeon B.G."/>
            <person name="Wapinski I."/>
            <person name="Yoder O."/>
            <person name="Young S."/>
            <person name="Zeng Q."/>
            <person name="Zhou S."/>
            <person name="Galagan J."/>
            <person name="Cuomo C.A."/>
            <person name="Kistler H.C."/>
            <person name="Rep M."/>
        </authorList>
    </citation>
    <scope>NUCLEOTIDE SEQUENCE [LARGE SCALE GENOMIC DNA]</scope>
    <source>
        <strain evidence="2">M3125 / FGSC 7600</strain>
    </source>
</reference>
<name>W7M8K0_GIBM7</name>
<dbReference type="AlphaFoldDB" id="W7M8K0"/>
<evidence type="ECO:0000313" key="2">
    <source>
        <dbReference type="Proteomes" id="UP000009096"/>
    </source>
</evidence>
<accession>W7M8K0</accession>
<evidence type="ECO:0000313" key="1">
    <source>
        <dbReference type="EMBL" id="EWG43789.1"/>
    </source>
</evidence>